<comment type="similarity">
    <text evidence="2">Belongs to the IFI6/IFI27 family.</text>
</comment>
<evidence type="ECO:0000256" key="1">
    <source>
        <dbReference type="ARBA" id="ARBA00004141"/>
    </source>
</evidence>
<evidence type="ECO:0000313" key="7">
    <source>
        <dbReference type="EMBL" id="TKR57712.1"/>
    </source>
</evidence>
<feature type="transmembrane region" description="Helical" evidence="6">
    <location>
        <begin position="30"/>
        <end position="51"/>
    </location>
</feature>
<dbReference type="PANTHER" id="PTHR16932:SF37">
    <property type="entry name" value="ISG12-1 PROTEIN-RELATED"/>
    <property type="match status" value="1"/>
</dbReference>
<dbReference type="EMBL" id="AZBU02000014">
    <property type="protein sequence ID" value="TKR57712.1"/>
    <property type="molecule type" value="Genomic_DNA"/>
</dbReference>
<dbReference type="Proteomes" id="UP000298663">
    <property type="component" value="Unassembled WGS sequence"/>
</dbReference>
<accession>A0A4U5LP75</accession>
<keyword evidence="8" id="KW-1185">Reference proteome</keyword>
<dbReference type="AlphaFoldDB" id="A0A4U5LP75"/>
<feature type="transmembrane region" description="Helical" evidence="6">
    <location>
        <begin position="58"/>
        <end position="77"/>
    </location>
</feature>
<comment type="subcellular location">
    <subcellularLocation>
        <location evidence="1">Membrane</location>
        <topology evidence="1">Multi-pass membrane protein</topology>
    </subcellularLocation>
</comment>
<evidence type="ECO:0000256" key="4">
    <source>
        <dbReference type="ARBA" id="ARBA00022989"/>
    </source>
</evidence>
<sequence>MGFFDDIDKFFHSAVEKVIEATEEVLNNPVFPLILTVVVGTAAFVTVTVVIPAAAGALGFGAGGIAAGSTAATMMSWGGGVTPGFVSILQHIGATGLFACA</sequence>
<dbReference type="PANTHER" id="PTHR16932">
    <property type="entry name" value="INTERFERON ALPHA-INDUCIBLE PROTEIN 27"/>
    <property type="match status" value="1"/>
</dbReference>
<reference evidence="7 8" key="2">
    <citation type="journal article" date="2019" name="G3 (Bethesda)">
        <title>Hybrid Assembly of the Genome of the Entomopathogenic Nematode Steinernema carpocapsae Identifies the X-Chromosome.</title>
        <authorList>
            <person name="Serra L."/>
            <person name="Macchietto M."/>
            <person name="Macias-Munoz A."/>
            <person name="McGill C.J."/>
            <person name="Rodriguez I.M."/>
            <person name="Rodriguez B."/>
            <person name="Murad R."/>
            <person name="Mortazavi A."/>
        </authorList>
    </citation>
    <scope>NUCLEOTIDE SEQUENCE [LARGE SCALE GENOMIC DNA]</scope>
    <source>
        <strain evidence="7 8">ALL</strain>
    </source>
</reference>
<keyword evidence="3 6" id="KW-0812">Transmembrane</keyword>
<dbReference type="GO" id="GO:0031966">
    <property type="term" value="C:mitochondrial membrane"/>
    <property type="evidence" value="ECO:0007669"/>
    <property type="project" value="TreeGrafter"/>
</dbReference>
<gene>
    <name evidence="7" type="ORF">L596_030377</name>
</gene>
<organism evidence="7 8">
    <name type="scientific">Steinernema carpocapsae</name>
    <name type="common">Entomopathogenic nematode</name>
    <dbReference type="NCBI Taxonomy" id="34508"/>
    <lineage>
        <taxon>Eukaryota</taxon>
        <taxon>Metazoa</taxon>
        <taxon>Ecdysozoa</taxon>
        <taxon>Nematoda</taxon>
        <taxon>Chromadorea</taxon>
        <taxon>Rhabditida</taxon>
        <taxon>Tylenchina</taxon>
        <taxon>Panagrolaimomorpha</taxon>
        <taxon>Strongyloidoidea</taxon>
        <taxon>Steinernematidae</taxon>
        <taxon>Steinernema</taxon>
    </lineage>
</organism>
<evidence type="ECO:0000256" key="5">
    <source>
        <dbReference type="ARBA" id="ARBA00023136"/>
    </source>
</evidence>
<comment type="caution">
    <text evidence="7">The sequence shown here is derived from an EMBL/GenBank/DDBJ whole genome shotgun (WGS) entry which is preliminary data.</text>
</comment>
<dbReference type="Pfam" id="PF06140">
    <property type="entry name" value="Ifi-6-16"/>
    <property type="match status" value="1"/>
</dbReference>
<dbReference type="InterPro" id="IPR009311">
    <property type="entry name" value="IFI6/IFI27-like"/>
</dbReference>
<dbReference type="GO" id="GO:0097193">
    <property type="term" value="P:intrinsic apoptotic signaling pathway"/>
    <property type="evidence" value="ECO:0007669"/>
    <property type="project" value="TreeGrafter"/>
</dbReference>
<keyword evidence="5 6" id="KW-0472">Membrane</keyword>
<reference evidence="7 8" key="1">
    <citation type="journal article" date="2015" name="Genome Biol.">
        <title>Comparative genomics of Steinernema reveals deeply conserved gene regulatory networks.</title>
        <authorList>
            <person name="Dillman A.R."/>
            <person name="Macchietto M."/>
            <person name="Porter C.F."/>
            <person name="Rogers A."/>
            <person name="Williams B."/>
            <person name="Antoshechkin I."/>
            <person name="Lee M.M."/>
            <person name="Goodwin Z."/>
            <person name="Lu X."/>
            <person name="Lewis E.E."/>
            <person name="Goodrich-Blair H."/>
            <person name="Stock S.P."/>
            <person name="Adams B.J."/>
            <person name="Sternberg P.W."/>
            <person name="Mortazavi A."/>
        </authorList>
    </citation>
    <scope>NUCLEOTIDE SEQUENCE [LARGE SCALE GENOMIC DNA]</scope>
    <source>
        <strain evidence="7 8">ALL</strain>
    </source>
</reference>
<protein>
    <submittedName>
        <fullName evidence="7">Uncharacterized protein</fullName>
    </submittedName>
</protein>
<evidence type="ECO:0000256" key="3">
    <source>
        <dbReference type="ARBA" id="ARBA00022692"/>
    </source>
</evidence>
<evidence type="ECO:0000313" key="8">
    <source>
        <dbReference type="Proteomes" id="UP000298663"/>
    </source>
</evidence>
<keyword evidence="4 6" id="KW-1133">Transmembrane helix</keyword>
<dbReference type="InterPro" id="IPR038213">
    <property type="entry name" value="IFI6/IFI27-like_sf"/>
</dbReference>
<dbReference type="GO" id="GO:0001836">
    <property type="term" value="P:release of cytochrome c from mitochondria"/>
    <property type="evidence" value="ECO:0007669"/>
    <property type="project" value="TreeGrafter"/>
</dbReference>
<evidence type="ECO:0000256" key="2">
    <source>
        <dbReference type="ARBA" id="ARBA00007262"/>
    </source>
</evidence>
<dbReference type="Gene3D" id="6.10.110.10">
    <property type="match status" value="1"/>
</dbReference>
<evidence type="ECO:0000256" key="6">
    <source>
        <dbReference type="SAM" id="Phobius"/>
    </source>
</evidence>
<name>A0A4U5LP75_STECR</name>
<proteinExistence type="inferred from homology"/>